<evidence type="ECO:0000256" key="7">
    <source>
        <dbReference type="ARBA" id="ARBA00023277"/>
    </source>
</evidence>
<keyword evidence="8 10" id="KW-0326">Glycosidase</keyword>
<dbReference type="GO" id="GO:0016977">
    <property type="term" value="F:chitosanase activity"/>
    <property type="evidence" value="ECO:0007669"/>
    <property type="project" value="UniProtKB-EC"/>
</dbReference>
<comment type="function">
    <text evidence="10">Chitosanase catalyzing the endo-type cleavage of chitosan, the deacylated form of chitin. Chitosanase may be crucial in the degradation of the deacetylated portion of chitin in the fungal cell wall.</text>
</comment>
<evidence type="ECO:0000256" key="1">
    <source>
        <dbReference type="ARBA" id="ARBA00000405"/>
    </source>
</evidence>
<feature type="signal peptide" evidence="10">
    <location>
        <begin position="1"/>
        <end position="16"/>
    </location>
</feature>
<keyword evidence="5 10" id="KW-0732">Signal</keyword>
<sequence>MHTLLYAPALTSFALVAPLPPHNSTNTSSDSNAASFAAAPDIDVARILTVVKGATKESIDRYPTSSAQDHWAEIYKDWSSLEHVSVYHFMADMDIDCDGANANCAGTGGDPNTDWDYHLDASKVPWYVIPEKFAYDKNHEGHYIKHNALGVIICDGKMFYAIFGDSKKPRSLAKVRFCWTRHASPTIDWTDIVFANEVRQA</sequence>
<dbReference type="Pfam" id="PF07335">
    <property type="entry name" value="Glyco_hydro_75"/>
    <property type="match status" value="1"/>
</dbReference>
<evidence type="ECO:0000313" key="12">
    <source>
        <dbReference type="Proteomes" id="UP000620124"/>
    </source>
</evidence>
<proteinExistence type="inferred from homology"/>
<accession>A0A8H7CZT9</accession>
<comment type="similarity">
    <text evidence="3 10">Belongs to the glycosyl hydrolase 75 family.</text>
</comment>
<dbReference type="InterPro" id="IPR009939">
    <property type="entry name" value="Chitosanase_fungal"/>
</dbReference>
<dbReference type="PANTHER" id="PTHR42061:SF6">
    <property type="entry name" value="ENDO-CHITOSANASE"/>
    <property type="match status" value="1"/>
</dbReference>
<keyword evidence="12" id="KW-1185">Reference proteome</keyword>
<dbReference type="EC" id="3.2.1.132" evidence="10"/>
<reference evidence="11" key="1">
    <citation type="submission" date="2020-05" db="EMBL/GenBank/DDBJ databases">
        <title>Mycena genomes resolve the evolution of fungal bioluminescence.</title>
        <authorList>
            <person name="Tsai I.J."/>
        </authorList>
    </citation>
    <scope>NUCLEOTIDE SEQUENCE</scope>
    <source>
        <strain evidence="11">CCC161011</strain>
    </source>
</reference>
<evidence type="ECO:0000256" key="9">
    <source>
        <dbReference type="ARBA" id="ARBA00023326"/>
    </source>
</evidence>
<name>A0A8H7CZT9_9AGAR</name>
<protein>
    <recommendedName>
        <fullName evidence="10">Endo-chitosanase</fullName>
        <ecNumber evidence="10">3.2.1.132</ecNumber>
    </recommendedName>
</protein>
<keyword evidence="4" id="KW-0964">Secreted</keyword>
<comment type="caution">
    <text evidence="11">The sequence shown here is derived from an EMBL/GenBank/DDBJ whole genome shotgun (WGS) entry which is preliminary data.</text>
</comment>
<organism evidence="11 12">
    <name type="scientific">Mycena venus</name>
    <dbReference type="NCBI Taxonomy" id="2733690"/>
    <lineage>
        <taxon>Eukaryota</taxon>
        <taxon>Fungi</taxon>
        <taxon>Dikarya</taxon>
        <taxon>Basidiomycota</taxon>
        <taxon>Agaricomycotina</taxon>
        <taxon>Agaricomycetes</taxon>
        <taxon>Agaricomycetidae</taxon>
        <taxon>Agaricales</taxon>
        <taxon>Marasmiineae</taxon>
        <taxon>Mycenaceae</taxon>
        <taxon>Mycena</taxon>
    </lineage>
</organism>
<comment type="subcellular location">
    <subcellularLocation>
        <location evidence="2 10">Secreted</location>
    </subcellularLocation>
</comment>
<evidence type="ECO:0000313" key="11">
    <source>
        <dbReference type="EMBL" id="KAF7353996.1"/>
    </source>
</evidence>
<evidence type="ECO:0000256" key="2">
    <source>
        <dbReference type="ARBA" id="ARBA00004613"/>
    </source>
</evidence>
<dbReference type="GO" id="GO:0005576">
    <property type="term" value="C:extracellular region"/>
    <property type="evidence" value="ECO:0007669"/>
    <property type="project" value="UniProtKB-SubCell"/>
</dbReference>
<dbReference type="OrthoDB" id="4756206at2759"/>
<dbReference type="PANTHER" id="PTHR42061">
    <property type="entry name" value="ENDO-CHITOSANASE"/>
    <property type="match status" value="1"/>
</dbReference>
<dbReference type="GO" id="GO:0000272">
    <property type="term" value="P:polysaccharide catabolic process"/>
    <property type="evidence" value="ECO:0007669"/>
    <property type="project" value="UniProtKB-KW"/>
</dbReference>
<evidence type="ECO:0000256" key="5">
    <source>
        <dbReference type="ARBA" id="ARBA00022729"/>
    </source>
</evidence>
<evidence type="ECO:0000256" key="6">
    <source>
        <dbReference type="ARBA" id="ARBA00022801"/>
    </source>
</evidence>
<dbReference type="Proteomes" id="UP000620124">
    <property type="component" value="Unassembled WGS sequence"/>
</dbReference>
<dbReference type="AlphaFoldDB" id="A0A8H7CZT9"/>
<evidence type="ECO:0000256" key="8">
    <source>
        <dbReference type="ARBA" id="ARBA00023295"/>
    </source>
</evidence>
<dbReference type="EMBL" id="JACAZI010000008">
    <property type="protein sequence ID" value="KAF7353996.1"/>
    <property type="molecule type" value="Genomic_DNA"/>
</dbReference>
<evidence type="ECO:0000256" key="4">
    <source>
        <dbReference type="ARBA" id="ARBA00022525"/>
    </source>
</evidence>
<evidence type="ECO:0000256" key="10">
    <source>
        <dbReference type="RuleBase" id="RU361208"/>
    </source>
</evidence>
<gene>
    <name evidence="11" type="ORF">MVEN_01086400</name>
</gene>
<keyword evidence="9 10" id="KW-0624">Polysaccharide degradation</keyword>
<keyword evidence="7" id="KW-0119">Carbohydrate metabolism</keyword>
<feature type="chain" id="PRO_5034527636" description="Endo-chitosanase" evidence="10">
    <location>
        <begin position="17"/>
        <end position="201"/>
    </location>
</feature>
<keyword evidence="6 10" id="KW-0378">Hydrolase</keyword>
<comment type="catalytic activity">
    <reaction evidence="1 10">
        <text>Endohydrolysis of beta-(1-&gt;4)-linkages between D-glucosamine residues in a partly acetylated chitosan.</text>
        <dbReference type="EC" id="3.2.1.132"/>
    </reaction>
</comment>
<evidence type="ECO:0000256" key="3">
    <source>
        <dbReference type="ARBA" id="ARBA00007799"/>
    </source>
</evidence>